<evidence type="ECO:0000313" key="2">
    <source>
        <dbReference type="EMBL" id="XCC94599.1"/>
    </source>
</evidence>
<dbReference type="RefSeq" id="WP_353473425.1">
    <property type="nucleotide sequence ID" value="NZ_CP123384.1"/>
</dbReference>
<proteinExistence type="predicted"/>
<organism evidence="2">
    <name type="scientific">Alloyangia sp. H15</name>
    <dbReference type="NCBI Taxonomy" id="3029062"/>
    <lineage>
        <taxon>Bacteria</taxon>
        <taxon>Pseudomonadati</taxon>
        <taxon>Pseudomonadota</taxon>
        <taxon>Alphaproteobacteria</taxon>
        <taxon>Rhodobacterales</taxon>
        <taxon>Roseobacteraceae</taxon>
        <taxon>Alloyangia</taxon>
    </lineage>
</organism>
<evidence type="ECO:0000256" key="1">
    <source>
        <dbReference type="SAM" id="MobiDB-lite"/>
    </source>
</evidence>
<dbReference type="AlphaFoldDB" id="A0AAU8AI20"/>
<accession>A0AAU8AI20</accession>
<reference evidence="2" key="1">
    <citation type="submission" date="2023-02" db="EMBL/GenBank/DDBJ databases">
        <title>Description and genomic characterization of Salipiger bruguierae sp. nov., isolated from the sediment of mangrove plant Bruguiera sexangula.</title>
        <authorList>
            <person name="Long M."/>
        </authorList>
    </citation>
    <scope>NUCLEOTIDE SEQUENCE</scope>
    <source>
        <strain evidence="2">H15</strain>
    </source>
</reference>
<dbReference type="EMBL" id="CP123384">
    <property type="protein sequence ID" value="XCC94599.1"/>
    <property type="molecule type" value="Genomic_DNA"/>
</dbReference>
<sequence>MERIPEYGLSSWQVRSVGNGVHLPDMAQALALVDAGIGAGVFGYDLAEPRDAARFETLDDARLESLYAEDMLSQEQASLAQGRKSKLALLRGESDGSVRGLRNAVISLGHWHDMDHAPGGTVAAPDTGGYAESWRIGWAELLPEIMQLSVDGPLEAMGHVPLRQPIPDPFHGGLSAVATDVTGPDLTEEGRAFLARMLAGEEEDAADSFVFGAPDDWHAAEQAQGGAYAPDGHHAQEELLFVESQYAALHGALFDGDAAWDGQDGMAGDAGLAEEGFSHSHRPGTHDHEGHGAFGDGLFA</sequence>
<name>A0AAU8AI20_9RHOB</name>
<protein>
    <submittedName>
        <fullName evidence="2">Uncharacterized protein</fullName>
    </submittedName>
</protein>
<gene>
    <name evidence="2" type="ORF">PVT71_05110</name>
</gene>
<feature type="region of interest" description="Disordered" evidence="1">
    <location>
        <begin position="265"/>
        <end position="300"/>
    </location>
</feature>